<gene>
    <name evidence="4" type="primary">LOC128312037</name>
</gene>
<feature type="compositionally biased region" description="Acidic residues" evidence="1">
    <location>
        <begin position="119"/>
        <end position="128"/>
    </location>
</feature>
<feature type="region of interest" description="Disordered" evidence="1">
    <location>
        <begin position="71"/>
        <end position="107"/>
    </location>
</feature>
<feature type="compositionally biased region" description="Basic and acidic residues" evidence="1">
    <location>
        <begin position="41"/>
        <end position="55"/>
    </location>
</feature>
<keyword evidence="3" id="KW-1185">Reference proteome</keyword>
<feature type="transmembrane region" description="Helical" evidence="2">
    <location>
        <begin position="350"/>
        <end position="369"/>
    </location>
</feature>
<keyword evidence="2" id="KW-1133">Transmembrane helix</keyword>
<evidence type="ECO:0000313" key="3">
    <source>
        <dbReference type="Proteomes" id="UP001652583"/>
    </source>
</evidence>
<evidence type="ECO:0000256" key="1">
    <source>
        <dbReference type="SAM" id="MobiDB-lite"/>
    </source>
</evidence>
<organism evidence="3 4">
    <name type="scientific">Acinonyx jubatus</name>
    <name type="common">Cheetah</name>
    <dbReference type="NCBI Taxonomy" id="32536"/>
    <lineage>
        <taxon>Eukaryota</taxon>
        <taxon>Metazoa</taxon>
        <taxon>Chordata</taxon>
        <taxon>Craniata</taxon>
        <taxon>Vertebrata</taxon>
        <taxon>Euteleostomi</taxon>
        <taxon>Mammalia</taxon>
        <taxon>Eutheria</taxon>
        <taxon>Laurasiatheria</taxon>
        <taxon>Carnivora</taxon>
        <taxon>Feliformia</taxon>
        <taxon>Felidae</taxon>
        <taxon>Felinae</taxon>
        <taxon>Acinonyx</taxon>
    </lineage>
</organism>
<accession>A0ABM3NLL1</accession>
<evidence type="ECO:0000313" key="4">
    <source>
        <dbReference type="RefSeq" id="XP_053060317.1"/>
    </source>
</evidence>
<name>A0ABM3NLL1_ACIJB</name>
<keyword evidence="2" id="KW-0472">Membrane</keyword>
<feature type="region of interest" description="Disordered" evidence="1">
    <location>
        <begin position="16"/>
        <end position="55"/>
    </location>
</feature>
<reference evidence="4" key="1">
    <citation type="submission" date="2025-08" db="UniProtKB">
        <authorList>
            <consortium name="RefSeq"/>
        </authorList>
    </citation>
    <scope>IDENTIFICATION</scope>
    <source>
        <tissue evidence="4">Blood</tissue>
    </source>
</reference>
<proteinExistence type="predicted"/>
<feature type="transmembrane region" description="Helical" evidence="2">
    <location>
        <begin position="290"/>
        <end position="314"/>
    </location>
</feature>
<evidence type="ECO:0000256" key="2">
    <source>
        <dbReference type="SAM" id="Phobius"/>
    </source>
</evidence>
<protein>
    <submittedName>
        <fullName evidence="4">Translation initiation factor IF-2-like isoform X1</fullName>
    </submittedName>
</protein>
<dbReference type="RefSeq" id="XP_053060317.1">
    <property type="nucleotide sequence ID" value="XM_053204342.1"/>
</dbReference>
<dbReference type="GeneID" id="128312037"/>
<dbReference type="Proteomes" id="UP001652583">
    <property type="component" value="Chromosome D4"/>
</dbReference>
<feature type="region of interest" description="Disordered" evidence="1">
    <location>
        <begin position="119"/>
        <end position="173"/>
    </location>
</feature>
<keyword evidence="2" id="KW-0812">Transmembrane</keyword>
<sequence>MFSCCVPVSRGCRLGGARGRDPSRPWRQWVRSSTGRLRSLARRDPKKSTDELGRRLSESRFTCPTELCECPVAQEGHPGPRERVAARRSREAGPGVGLRRPPSPPWPLHRVLVHRSWDEDPEPLEPEPEGEKAGVGDVCSRGPGGAGPPREEPPGAGVGPGAETESPGLRPAGGQGSWCGFLAAASRGGSGVSCVSAKAPGEAGAGVRWDLPSSHPDALEPLQPSLCFLLKSPGQEQKPVRLQSPTQGHRGPRSLCRQGWSLERLLQGPGSQQVTWDLCGDSRQLSRVSWVLLLLPLLLVPPFLPLIPTLFLPLPFSPPLPPPLSTPFSLPLPPPLLPHGCQSQIKGLKAYTGCLLYFTFVIFYFKFILQSLTPTPHQNISSSSPLYFFSSTF</sequence>
<feature type="compositionally biased region" description="Basic and acidic residues" evidence="1">
    <location>
        <begin position="78"/>
        <end position="91"/>
    </location>
</feature>